<organism evidence="2 3">
    <name type="scientific">Mycolicibacterium elephantis DSM 44368</name>
    <dbReference type="NCBI Taxonomy" id="1335622"/>
    <lineage>
        <taxon>Bacteria</taxon>
        <taxon>Bacillati</taxon>
        <taxon>Actinomycetota</taxon>
        <taxon>Actinomycetes</taxon>
        <taxon>Mycobacteriales</taxon>
        <taxon>Mycobacteriaceae</taxon>
        <taxon>Mycolicibacterium</taxon>
    </lineage>
</organism>
<evidence type="ECO:0000256" key="1">
    <source>
        <dbReference type="SAM" id="MobiDB-lite"/>
    </source>
</evidence>
<dbReference type="AlphaFoldDB" id="A0A439DZW1"/>
<protein>
    <submittedName>
        <fullName evidence="2">Uncharacterized protein</fullName>
    </submittedName>
</protein>
<accession>A0A439DZW1</accession>
<dbReference type="RefSeq" id="WP_128106678.1">
    <property type="nucleotide sequence ID" value="NZ_ATDN01000001.1"/>
</dbReference>
<reference evidence="2 3" key="1">
    <citation type="submission" date="2013-06" db="EMBL/GenBank/DDBJ databases">
        <title>The draft sequence of the Mycobacterium elephantis genome.</title>
        <authorList>
            <person name="Pettersson F.B."/>
            <person name="Das S."/>
            <person name="Dasgupta S."/>
            <person name="Bhattacharya A."/>
            <person name="Kirsebom L.A."/>
        </authorList>
    </citation>
    <scope>NUCLEOTIDE SEQUENCE [LARGE SCALE GENOMIC DNA]</scope>
    <source>
        <strain evidence="2 3">DSM 44368</strain>
    </source>
</reference>
<proteinExistence type="predicted"/>
<sequence>MSSTSTRLNPSTTPTEAPAAEPVLITEQEVAFATAAARAGRPAKKQKPARRRYPKRHVFLEKALMEREMDRL</sequence>
<evidence type="ECO:0000313" key="2">
    <source>
        <dbReference type="EMBL" id="RWA23716.1"/>
    </source>
</evidence>
<feature type="region of interest" description="Disordered" evidence="1">
    <location>
        <begin position="1"/>
        <end position="21"/>
    </location>
</feature>
<dbReference type="EMBL" id="ATDN01000001">
    <property type="protein sequence ID" value="RWA23716.1"/>
    <property type="molecule type" value="Genomic_DNA"/>
</dbReference>
<dbReference type="Proteomes" id="UP000287177">
    <property type="component" value="Unassembled WGS sequence"/>
</dbReference>
<evidence type="ECO:0000313" key="3">
    <source>
        <dbReference type="Proteomes" id="UP000287177"/>
    </source>
</evidence>
<keyword evidence="3" id="KW-1185">Reference proteome</keyword>
<name>A0A439DZW1_9MYCO</name>
<gene>
    <name evidence="2" type="ORF">MELE44368_00510</name>
</gene>
<feature type="compositionally biased region" description="Polar residues" evidence="1">
    <location>
        <begin position="1"/>
        <end position="15"/>
    </location>
</feature>
<comment type="caution">
    <text evidence="2">The sequence shown here is derived from an EMBL/GenBank/DDBJ whole genome shotgun (WGS) entry which is preliminary data.</text>
</comment>